<proteinExistence type="predicted"/>
<comment type="caution">
    <text evidence="1">The sequence shown here is derived from an EMBL/GenBank/DDBJ whole genome shotgun (WGS) entry which is preliminary data.</text>
</comment>
<sequence>MAVGFKVDIFFYETGHPDFLHSFFQQYHIIQSLKGGVPNI</sequence>
<gene>
    <name evidence="1" type="ORF">BACCIP111899_02468</name>
</gene>
<protein>
    <submittedName>
        <fullName evidence="1">Uncharacterized protein</fullName>
    </submittedName>
</protein>
<organism evidence="1 2">
    <name type="scientific">Bacillus rhizoplanae</name>
    <dbReference type="NCBI Taxonomy" id="2880966"/>
    <lineage>
        <taxon>Bacteria</taxon>
        <taxon>Bacillati</taxon>
        <taxon>Bacillota</taxon>
        <taxon>Bacilli</taxon>
        <taxon>Bacillales</taxon>
        <taxon>Bacillaceae</taxon>
        <taxon>Bacillus</taxon>
    </lineage>
</organism>
<evidence type="ECO:0000313" key="1">
    <source>
        <dbReference type="EMBL" id="CAG9613254.1"/>
    </source>
</evidence>
<dbReference type="EMBL" id="CAKJTI010000011">
    <property type="protein sequence ID" value="CAG9613254.1"/>
    <property type="molecule type" value="Genomic_DNA"/>
</dbReference>
<keyword evidence="2" id="KW-1185">Reference proteome</keyword>
<name>A0ABM8YC11_9BACI</name>
<reference evidence="1 2" key="1">
    <citation type="submission" date="2021-10" db="EMBL/GenBank/DDBJ databases">
        <authorList>
            <person name="Criscuolo A."/>
        </authorList>
    </citation>
    <scope>NUCLEOTIDE SEQUENCE [LARGE SCALE GENOMIC DNA]</scope>
    <source>
        <strain evidence="2">CIP 111899</strain>
    </source>
</reference>
<dbReference type="Proteomes" id="UP000789423">
    <property type="component" value="Unassembled WGS sequence"/>
</dbReference>
<evidence type="ECO:0000313" key="2">
    <source>
        <dbReference type="Proteomes" id="UP000789423"/>
    </source>
</evidence>
<accession>A0ABM8YC11</accession>